<protein>
    <submittedName>
        <fullName evidence="1">DUF541 domain-containing protein</fullName>
    </submittedName>
</protein>
<evidence type="ECO:0000313" key="2">
    <source>
        <dbReference type="Proteomes" id="UP000447355"/>
    </source>
</evidence>
<accession>A0A845GRI3</accession>
<organism evidence="1 2">
    <name type="scientific">Duganella vulcania</name>
    <dbReference type="NCBI Taxonomy" id="2692166"/>
    <lineage>
        <taxon>Bacteria</taxon>
        <taxon>Pseudomonadati</taxon>
        <taxon>Pseudomonadota</taxon>
        <taxon>Betaproteobacteria</taxon>
        <taxon>Burkholderiales</taxon>
        <taxon>Oxalobacteraceae</taxon>
        <taxon>Telluria group</taxon>
        <taxon>Duganella</taxon>
    </lineage>
</organism>
<sequence>MLVAKKTTRTLGARMARQSRLMYVAPDNSEIVFDLRTSDPNPELAFSRINERIAQLQALIAAQALPDALSVGDVKREQLAAKDGNPEAAQMKCSLRIKVEDLAKWKAVIAPVLNMPDVDKLSVFFDTTQREEIDNQLLVEASKNARKRADVMARAFGRQLTTASAISDGQLRNLTASIGLVISNGVANRQKRLEPAADLTGITVMKFAKSVDVVYRTK</sequence>
<dbReference type="InterPro" id="IPR007497">
    <property type="entry name" value="SIMPL/DUF541"/>
</dbReference>
<gene>
    <name evidence="1" type="ORF">GTP90_25105</name>
</gene>
<reference evidence="1" key="1">
    <citation type="submission" date="2019-12" db="EMBL/GenBank/DDBJ databases">
        <title>Novel species isolated from a subtropical stream in China.</title>
        <authorList>
            <person name="Lu H."/>
        </authorList>
    </citation>
    <scope>NUCLEOTIDE SEQUENCE [LARGE SCALE GENOMIC DNA]</scope>
    <source>
        <strain evidence="1">FT81W</strain>
    </source>
</reference>
<dbReference type="EMBL" id="WWCX01000063">
    <property type="protein sequence ID" value="MYM97133.1"/>
    <property type="molecule type" value="Genomic_DNA"/>
</dbReference>
<proteinExistence type="predicted"/>
<evidence type="ECO:0000313" key="1">
    <source>
        <dbReference type="EMBL" id="MYM97133.1"/>
    </source>
</evidence>
<dbReference type="AlphaFoldDB" id="A0A845GRI3"/>
<comment type="caution">
    <text evidence="1">The sequence shown here is derived from an EMBL/GenBank/DDBJ whole genome shotgun (WGS) entry which is preliminary data.</text>
</comment>
<dbReference type="Pfam" id="PF04402">
    <property type="entry name" value="SIMPL"/>
    <property type="match status" value="1"/>
</dbReference>
<dbReference type="RefSeq" id="WP_161086095.1">
    <property type="nucleotide sequence ID" value="NZ_WWCX01000063.1"/>
</dbReference>
<dbReference type="Gene3D" id="3.30.110.170">
    <property type="entry name" value="Protein of unknown function (DUF541), domain 1"/>
    <property type="match status" value="1"/>
</dbReference>
<name>A0A845GRI3_9BURK</name>
<dbReference type="Proteomes" id="UP000447355">
    <property type="component" value="Unassembled WGS sequence"/>
</dbReference>